<protein>
    <submittedName>
        <fullName evidence="1">Uncharacterized protein</fullName>
    </submittedName>
</protein>
<sequence length="233" mass="27075">MANKFLYGRLEHLGIFLDGGLAVPEDRGIRFCDIIHYKTMENETVRDDESRRVFNLDKEWFTIEINGKVIDSKSMSDNPGVTLAVPRCYCLCLSHKKDDADMFERFRADVCIEVDTDFLVRFLTEVLSKRFPFRVLHGDIFYYPKVMTSAPPVEEALIFYKDEELYSIEAEYRIALVLPEKVYLLAGEEKIEVLKGDEPSYMQIGHKERSFWSDVFKRYTKLSDLVKAPPAQG</sequence>
<dbReference type="RefSeq" id="WP_014756071.1">
    <property type="nucleotide sequence ID" value="NC_017986.1"/>
</dbReference>
<evidence type="ECO:0000313" key="2">
    <source>
        <dbReference type="Proteomes" id="UP000005268"/>
    </source>
</evidence>
<dbReference type="AlphaFoldDB" id="I3V1N4"/>
<dbReference type="EMBL" id="CP003588">
    <property type="protein sequence ID" value="AFK71655.1"/>
    <property type="molecule type" value="Genomic_DNA"/>
</dbReference>
<proteinExistence type="predicted"/>
<dbReference type="HOGENOM" id="CLU_1259801_0_0_6"/>
<accession>I3V1N4</accession>
<dbReference type="Proteomes" id="UP000005268">
    <property type="component" value="Chromosome"/>
</dbReference>
<reference evidence="1 2" key="1">
    <citation type="journal article" date="2012" name="J. Bacteriol.">
        <title>Complete Genome Sequence of the Naphthalene-Degrading Pseudomonas putida Strain ND6.</title>
        <authorList>
            <person name="Li S."/>
            <person name="Zhao H."/>
            <person name="Li Y."/>
            <person name="Niu S."/>
            <person name="Cai B."/>
        </authorList>
    </citation>
    <scope>NUCLEOTIDE SEQUENCE [LARGE SCALE GENOMIC DNA]</scope>
    <source>
        <strain evidence="1 2">ND6</strain>
    </source>
</reference>
<gene>
    <name evidence="1" type="ORF">YSA_09039</name>
</gene>
<dbReference type="KEGG" id="ppi:YSA_09039"/>
<evidence type="ECO:0000313" key="1">
    <source>
        <dbReference type="EMBL" id="AFK71655.1"/>
    </source>
</evidence>
<organism evidence="1 2">
    <name type="scientific">Pseudomonas putida ND6</name>
    <dbReference type="NCBI Taxonomy" id="231023"/>
    <lineage>
        <taxon>Bacteria</taxon>
        <taxon>Pseudomonadati</taxon>
        <taxon>Pseudomonadota</taxon>
        <taxon>Gammaproteobacteria</taxon>
        <taxon>Pseudomonadales</taxon>
        <taxon>Pseudomonadaceae</taxon>
        <taxon>Pseudomonas</taxon>
    </lineage>
</organism>
<name>I3V1N4_PSEPU</name>